<name>A0A4Y9ZPK4_9AGAM</name>
<sequence>MASSSEKEILYARLILAKADKGKVKARNPPSQSTDPVSLPKDKENLTELAPGSEGSGSKAKKTRSRTVLWAKKPALTDVLLTIIEDSPRYRQAFGFEKGANGAVTVVLLIENPDEPYTVNKMSSLKEAIKGRINVIKTSYIKYCNLLGETGQGLINDDWESEIIEGSDIANIWDEIQKKFPWYKRVNNLYGRSPVVDRSAVTNSASDLDTSILDRHPGQQLHREIEHLESAPSDDEIQLVFAITGDSDTTLQIICDIKADDDDDEGRLFTSVIQPKTESSSSQKVLSTPAKPSSGIGQKCKSIFDQVQELAVGEHKNRLKMACIREAEKTNHRVAAEHVKHDATVALERFCLQHQSQESEKQRAHELLMMEKQIELARIQSGQVPPPPPPPPPSFGLQDPVWGHNIDPNLR</sequence>
<feature type="compositionally biased region" description="Pro residues" evidence="1">
    <location>
        <begin position="384"/>
        <end position="394"/>
    </location>
</feature>
<dbReference type="Proteomes" id="UP000298061">
    <property type="component" value="Unassembled WGS sequence"/>
</dbReference>
<evidence type="ECO:0000313" key="3">
    <source>
        <dbReference type="Proteomes" id="UP000298061"/>
    </source>
</evidence>
<dbReference type="AlphaFoldDB" id="A0A4Y9ZPK4"/>
<dbReference type="OrthoDB" id="3269005at2759"/>
<proteinExistence type="predicted"/>
<comment type="caution">
    <text evidence="2">The sequence shown here is derived from an EMBL/GenBank/DDBJ whole genome shotgun (WGS) entry which is preliminary data.</text>
</comment>
<feature type="region of interest" description="Disordered" evidence="1">
    <location>
        <begin position="381"/>
        <end position="411"/>
    </location>
</feature>
<evidence type="ECO:0000313" key="2">
    <source>
        <dbReference type="EMBL" id="TFY76194.1"/>
    </source>
</evidence>
<organism evidence="2 3">
    <name type="scientific">Hericium alpestre</name>
    <dbReference type="NCBI Taxonomy" id="135208"/>
    <lineage>
        <taxon>Eukaryota</taxon>
        <taxon>Fungi</taxon>
        <taxon>Dikarya</taxon>
        <taxon>Basidiomycota</taxon>
        <taxon>Agaricomycotina</taxon>
        <taxon>Agaricomycetes</taxon>
        <taxon>Russulales</taxon>
        <taxon>Hericiaceae</taxon>
        <taxon>Hericium</taxon>
    </lineage>
</organism>
<accession>A0A4Y9ZPK4</accession>
<keyword evidence="3" id="KW-1185">Reference proteome</keyword>
<gene>
    <name evidence="2" type="ORF">EWM64_g7820</name>
</gene>
<protein>
    <submittedName>
        <fullName evidence="2">Uncharacterized protein</fullName>
    </submittedName>
</protein>
<feature type="region of interest" description="Disordered" evidence="1">
    <location>
        <begin position="21"/>
        <end position="64"/>
    </location>
</feature>
<evidence type="ECO:0000256" key="1">
    <source>
        <dbReference type="SAM" id="MobiDB-lite"/>
    </source>
</evidence>
<reference evidence="2 3" key="1">
    <citation type="submission" date="2019-02" db="EMBL/GenBank/DDBJ databases">
        <title>Genome sequencing of the rare red list fungi Hericium alpestre (H. flagellum).</title>
        <authorList>
            <person name="Buettner E."/>
            <person name="Kellner H."/>
        </authorList>
    </citation>
    <scope>NUCLEOTIDE SEQUENCE [LARGE SCALE GENOMIC DNA]</scope>
    <source>
        <strain evidence="2 3">DSM 108284</strain>
    </source>
</reference>
<dbReference type="EMBL" id="SFCI01001286">
    <property type="protein sequence ID" value="TFY76194.1"/>
    <property type="molecule type" value="Genomic_DNA"/>
</dbReference>